<evidence type="ECO:0000313" key="2">
    <source>
        <dbReference type="Proteomes" id="UP000729402"/>
    </source>
</evidence>
<reference evidence="1" key="2">
    <citation type="submission" date="2021-02" db="EMBL/GenBank/DDBJ databases">
        <authorList>
            <person name="Kimball J.A."/>
            <person name="Haas M.W."/>
            <person name="Macchietto M."/>
            <person name="Kono T."/>
            <person name="Duquette J."/>
            <person name="Shao M."/>
        </authorList>
    </citation>
    <scope>NUCLEOTIDE SEQUENCE</scope>
    <source>
        <tissue evidence="1">Fresh leaf tissue</tissue>
    </source>
</reference>
<organism evidence="1 2">
    <name type="scientific">Zizania palustris</name>
    <name type="common">Northern wild rice</name>
    <dbReference type="NCBI Taxonomy" id="103762"/>
    <lineage>
        <taxon>Eukaryota</taxon>
        <taxon>Viridiplantae</taxon>
        <taxon>Streptophyta</taxon>
        <taxon>Embryophyta</taxon>
        <taxon>Tracheophyta</taxon>
        <taxon>Spermatophyta</taxon>
        <taxon>Magnoliopsida</taxon>
        <taxon>Liliopsida</taxon>
        <taxon>Poales</taxon>
        <taxon>Poaceae</taxon>
        <taxon>BOP clade</taxon>
        <taxon>Oryzoideae</taxon>
        <taxon>Oryzeae</taxon>
        <taxon>Zizaniinae</taxon>
        <taxon>Zizania</taxon>
    </lineage>
</organism>
<accession>A0A8J5RZP5</accession>
<comment type="caution">
    <text evidence="1">The sequence shown here is derived from an EMBL/GenBank/DDBJ whole genome shotgun (WGS) entry which is preliminary data.</text>
</comment>
<protein>
    <submittedName>
        <fullName evidence="1">Uncharacterized protein</fullName>
    </submittedName>
</protein>
<evidence type="ECO:0000313" key="1">
    <source>
        <dbReference type="EMBL" id="KAG8057284.1"/>
    </source>
</evidence>
<dbReference type="EMBL" id="JAAALK010000287">
    <property type="protein sequence ID" value="KAG8057284.1"/>
    <property type="molecule type" value="Genomic_DNA"/>
</dbReference>
<gene>
    <name evidence="1" type="ORF">GUJ93_ZPchr0002g26139</name>
</gene>
<sequence length="83" mass="9467">MIIRWPSWRRPKEDKALASQLVQEVCGAQYLRAGVACDAQQDTLLRSPTTFVQRSARRLWSVLAQLDIVVTNKLARLRSQEDG</sequence>
<proteinExistence type="predicted"/>
<reference evidence="1" key="1">
    <citation type="journal article" date="2021" name="bioRxiv">
        <title>Whole Genome Assembly and Annotation of Northern Wild Rice, Zizania palustris L., Supports a Whole Genome Duplication in the Zizania Genus.</title>
        <authorList>
            <person name="Haas M."/>
            <person name="Kono T."/>
            <person name="Macchietto M."/>
            <person name="Millas R."/>
            <person name="McGilp L."/>
            <person name="Shao M."/>
            <person name="Duquette J."/>
            <person name="Hirsch C.N."/>
            <person name="Kimball J."/>
        </authorList>
    </citation>
    <scope>NUCLEOTIDE SEQUENCE</scope>
    <source>
        <tissue evidence="1">Fresh leaf tissue</tissue>
    </source>
</reference>
<dbReference type="AlphaFoldDB" id="A0A8J5RZP5"/>
<dbReference type="Proteomes" id="UP000729402">
    <property type="component" value="Unassembled WGS sequence"/>
</dbReference>
<name>A0A8J5RZP5_ZIZPA</name>
<keyword evidence="2" id="KW-1185">Reference proteome</keyword>